<dbReference type="EMBL" id="FQXE01000022">
    <property type="protein sequence ID" value="SHI36639.1"/>
    <property type="molecule type" value="Genomic_DNA"/>
</dbReference>
<feature type="chain" id="PRO_5011957520" evidence="3">
    <location>
        <begin position="24"/>
        <end position="229"/>
    </location>
</feature>
<dbReference type="InterPro" id="IPR009742">
    <property type="entry name" value="Curlin_rpt"/>
</dbReference>
<dbReference type="AlphaFoldDB" id="A0A1M6AJE3"/>
<protein>
    <submittedName>
        <fullName evidence="4">Curlin associated repeat-containing protein</fullName>
    </submittedName>
</protein>
<comment type="similarity">
    <text evidence="1">Belongs to the CsgA/CsgB family.</text>
</comment>
<dbReference type="GO" id="GO:0007155">
    <property type="term" value="P:cell adhesion"/>
    <property type="evidence" value="ECO:0007669"/>
    <property type="project" value="InterPro"/>
</dbReference>
<feature type="signal peptide" evidence="3">
    <location>
        <begin position="1"/>
        <end position="23"/>
    </location>
</feature>
<dbReference type="GO" id="GO:0009289">
    <property type="term" value="C:pilus"/>
    <property type="evidence" value="ECO:0007669"/>
    <property type="project" value="InterPro"/>
</dbReference>
<evidence type="ECO:0000313" key="5">
    <source>
        <dbReference type="Proteomes" id="UP000184226"/>
    </source>
</evidence>
<evidence type="ECO:0000256" key="1">
    <source>
        <dbReference type="ARBA" id="ARBA00009766"/>
    </source>
</evidence>
<proteinExistence type="inferred from homology"/>
<dbReference type="Pfam" id="PF07012">
    <property type="entry name" value="Curlin_rpt"/>
    <property type="match status" value="1"/>
</dbReference>
<evidence type="ECO:0000256" key="3">
    <source>
        <dbReference type="SAM" id="SignalP"/>
    </source>
</evidence>
<gene>
    <name evidence="4" type="ORF">SAMN04488135_12241</name>
</gene>
<accession>A0A1M6AJE3</accession>
<dbReference type="RefSeq" id="WP_073109704.1">
    <property type="nucleotide sequence ID" value="NZ_FQXE01000022.1"/>
</dbReference>
<organism evidence="4 5">
    <name type="scientific">Pollutimonas bauzanensis</name>
    <dbReference type="NCBI Taxonomy" id="658167"/>
    <lineage>
        <taxon>Bacteria</taxon>
        <taxon>Pseudomonadati</taxon>
        <taxon>Pseudomonadota</taxon>
        <taxon>Betaproteobacteria</taxon>
        <taxon>Burkholderiales</taxon>
        <taxon>Alcaligenaceae</taxon>
        <taxon>Pollutimonas</taxon>
    </lineage>
</organism>
<reference evidence="4 5" key="1">
    <citation type="submission" date="2016-11" db="EMBL/GenBank/DDBJ databases">
        <authorList>
            <person name="Jaros S."/>
            <person name="Januszkiewicz K."/>
            <person name="Wedrychowicz H."/>
        </authorList>
    </citation>
    <scope>NUCLEOTIDE SEQUENCE [LARGE SCALE GENOMIC DNA]</scope>
    <source>
        <strain evidence="4 5">CGMCC 1.10190</strain>
    </source>
</reference>
<keyword evidence="2 3" id="KW-0732">Signal</keyword>
<sequence length="229" mass="23703">MSIKLSALALGITLAYGATAAMAADNATVYQKGWYNDASIEQYDNNGAVATISQDGFRNDAVVLQEQVDGGLATIIQTASAGSATIDQGGAWGTGHWVKNGRHSQVWVDGSWTNGLNQTASINQASGSNNDAWATQTGSNVEASIYQAGVRNTAGIVQNGTGTQTDQANISQVGKYNDAYITQAGKNLVASISQVGVGQEATILQTGANKTATVSQSSGAYNTAYINQR</sequence>
<dbReference type="OrthoDB" id="8686224at2"/>
<evidence type="ECO:0000313" key="4">
    <source>
        <dbReference type="EMBL" id="SHI36639.1"/>
    </source>
</evidence>
<dbReference type="Proteomes" id="UP000184226">
    <property type="component" value="Unassembled WGS sequence"/>
</dbReference>
<keyword evidence="5" id="KW-1185">Reference proteome</keyword>
<name>A0A1M6AJE3_9BURK</name>
<dbReference type="STRING" id="658167.SAMN04488135_12241"/>
<evidence type="ECO:0000256" key="2">
    <source>
        <dbReference type="ARBA" id="ARBA00022729"/>
    </source>
</evidence>